<protein>
    <submittedName>
        <fullName evidence="1">Uncharacterized protein</fullName>
    </submittedName>
</protein>
<dbReference type="Proteomes" id="UP001396334">
    <property type="component" value="Unassembled WGS sequence"/>
</dbReference>
<gene>
    <name evidence="1" type="ORF">V6N11_084187</name>
</gene>
<organism evidence="1 2">
    <name type="scientific">Hibiscus sabdariffa</name>
    <name type="common">roselle</name>
    <dbReference type="NCBI Taxonomy" id="183260"/>
    <lineage>
        <taxon>Eukaryota</taxon>
        <taxon>Viridiplantae</taxon>
        <taxon>Streptophyta</taxon>
        <taxon>Embryophyta</taxon>
        <taxon>Tracheophyta</taxon>
        <taxon>Spermatophyta</taxon>
        <taxon>Magnoliopsida</taxon>
        <taxon>eudicotyledons</taxon>
        <taxon>Gunneridae</taxon>
        <taxon>Pentapetalae</taxon>
        <taxon>rosids</taxon>
        <taxon>malvids</taxon>
        <taxon>Malvales</taxon>
        <taxon>Malvaceae</taxon>
        <taxon>Malvoideae</taxon>
        <taxon>Hibiscus</taxon>
    </lineage>
</organism>
<comment type="caution">
    <text evidence="1">The sequence shown here is derived from an EMBL/GenBank/DDBJ whole genome shotgun (WGS) entry which is preliminary data.</text>
</comment>
<accession>A0ABR2QSM5</accession>
<proteinExistence type="predicted"/>
<sequence>MNPMSGVLFGSGQSLVGKLYSAKRGDIHQTCSRFLRALSDEHDQFINSMTMTKRNKTLANICEPGTTWMMSAKGNRLVKQVALKSQAQGWNQFLKSSLMPTMRNNTVSNERMEQLHSIIMG</sequence>
<evidence type="ECO:0000313" key="1">
    <source>
        <dbReference type="EMBL" id="KAK9003545.1"/>
    </source>
</evidence>
<keyword evidence="2" id="KW-1185">Reference proteome</keyword>
<name>A0ABR2QSM5_9ROSI</name>
<reference evidence="1 2" key="1">
    <citation type="journal article" date="2024" name="G3 (Bethesda)">
        <title>Genome assembly of Hibiscus sabdariffa L. provides insights into metabolisms of medicinal natural products.</title>
        <authorList>
            <person name="Kim T."/>
        </authorList>
    </citation>
    <scope>NUCLEOTIDE SEQUENCE [LARGE SCALE GENOMIC DNA]</scope>
    <source>
        <strain evidence="1">TK-2024</strain>
        <tissue evidence="1">Old leaves</tissue>
    </source>
</reference>
<evidence type="ECO:0000313" key="2">
    <source>
        <dbReference type="Proteomes" id="UP001396334"/>
    </source>
</evidence>
<dbReference type="EMBL" id="JBBPBN010000033">
    <property type="protein sequence ID" value="KAK9003545.1"/>
    <property type="molecule type" value="Genomic_DNA"/>
</dbReference>